<dbReference type="PANTHER" id="PTHR38421">
    <property type="entry name" value="TRANSMEMBRANE PROTEIN USGS"/>
    <property type="match status" value="1"/>
</dbReference>
<dbReference type="AlphaFoldDB" id="A0A1Y1XQC3"/>
<reference evidence="2 3" key="2">
    <citation type="submission" date="2016-08" db="EMBL/GenBank/DDBJ databases">
        <title>Pervasive Adenine N6-methylation of Active Genes in Fungi.</title>
        <authorList>
            <consortium name="DOE Joint Genome Institute"/>
            <person name="Mondo S.J."/>
            <person name="Dannebaum R.O."/>
            <person name="Kuo R.C."/>
            <person name="Labutti K."/>
            <person name="Haridas S."/>
            <person name="Kuo A."/>
            <person name="Salamov A."/>
            <person name="Ahrendt S.R."/>
            <person name="Lipzen A."/>
            <person name="Sullivan W."/>
            <person name="Andreopoulos W.B."/>
            <person name="Clum A."/>
            <person name="Lindquist E."/>
            <person name="Daum C."/>
            <person name="Ramamoorthy G.K."/>
            <person name="Gryganskyi A."/>
            <person name="Culley D."/>
            <person name="Magnuson J.K."/>
            <person name="James T.Y."/>
            <person name="O'Malley M.A."/>
            <person name="Stajich J.E."/>
            <person name="Spatafora J.W."/>
            <person name="Visel A."/>
            <person name="Grigoriev I.V."/>
        </authorList>
    </citation>
    <scope>NUCLEOTIDE SEQUENCE [LARGE SCALE GENOMIC DNA]</scope>
    <source>
        <strain evidence="2 3">S4</strain>
    </source>
</reference>
<dbReference type="EMBL" id="MCFG01000003">
    <property type="protein sequence ID" value="ORX87949.1"/>
    <property type="molecule type" value="Genomic_DNA"/>
</dbReference>
<dbReference type="PANTHER" id="PTHR38421:SF1">
    <property type="entry name" value="TRANSMEMBRANE PROTEIN"/>
    <property type="match status" value="1"/>
</dbReference>
<accession>A0A1Y1XQC3</accession>
<feature type="transmembrane region" description="Helical" evidence="1">
    <location>
        <begin position="294"/>
        <end position="313"/>
    </location>
</feature>
<reference evidence="2 3" key="1">
    <citation type="submission" date="2016-08" db="EMBL/GenBank/DDBJ databases">
        <title>A Parts List for Fungal Cellulosomes Revealed by Comparative Genomics.</title>
        <authorList>
            <consortium name="DOE Joint Genome Institute"/>
            <person name="Haitjema C.H."/>
            <person name="Gilmore S.P."/>
            <person name="Henske J.K."/>
            <person name="Solomon K.V."/>
            <person name="De Groot R."/>
            <person name="Kuo A."/>
            <person name="Mondo S.J."/>
            <person name="Salamov A.A."/>
            <person name="Labutti K."/>
            <person name="Zhao Z."/>
            <person name="Chiniquy J."/>
            <person name="Barry K."/>
            <person name="Brewer H.M."/>
            <person name="Purvine S.O."/>
            <person name="Wright A.T."/>
            <person name="Boxma B."/>
            <person name="Van Alen T."/>
            <person name="Hackstein J.H."/>
            <person name="Baker S.E."/>
            <person name="Grigoriev I.V."/>
            <person name="O'Malley M.A."/>
        </authorList>
    </citation>
    <scope>NUCLEOTIDE SEQUENCE [LARGE SCALE GENOMIC DNA]</scope>
    <source>
        <strain evidence="2 3">S4</strain>
    </source>
</reference>
<protein>
    <recommendedName>
        <fullName evidence="4">Transmembrane protein</fullName>
    </recommendedName>
</protein>
<dbReference type="OrthoDB" id="10041630at2759"/>
<keyword evidence="3" id="KW-1185">Reference proteome</keyword>
<evidence type="ECO:0000313" key="3">
    <source>
        <dbReference type="Proteomes" id="UP000193944"/>
    </source>
</evidence>
<evidence type="ECO:0008006" key="4">
    <source>
        <dbReference type="Google" id="ProtNLM"/>
    </source>
</evidence>
<feature type="transmembrane region" description="Helical" evidence="1">
    <location>
        <begin position="210"/>
        <end position="231"/>
    </location>
</feature>
<feature type="transmembrane region" description="Helical" evidence="1">
    <location>
        <begin position="319"/>
        <end position="340"/>
    </location>
</feature>
<gene>
    <name evidence="2" type="ORF">BCR32DRAFT_288893</name>
</gene>
<evidence type="ECO:0000256" key="1">
    <source>
        <dbReference type="SAM" id="Phobius"/>
    </source>
</evidence>
<dbReference type="Proteomes" id="UP000193944">
    <property type="component" value="Unassembled WGS sequence"/>
</dbReference>
<keyword evidence="1" id="KW-0472">Membrane</keyword>
<organism evidence="2 3">
    <name type="scientific">Anaeromyces robustus</name>
    <dbReference type="NCBI Taxonomy" id="1754192"/>
    <lineage>
        <taxon>Eukaryota</taxon>
        <taxon>Fungi</taxon>
        <taxon>Fungi incertae sedis</taxon>
        <taxon>Chytridiomycota</taxon>
        <taxon>Chytridiomycota incertae sedis</taxon>
        <taxon>Neocallimastigomycetes</taxon>
        <taxon>Neocallimastigales</taxon>
        <taxon>Neocallimastigaceae</taxon>
        <taxon>Anaeromyces</taxon>
    </lineage>
</organism>
<keyword evidence="1" id="KW-1133">Transmembrane helix</keyword>
<proteinExistence type="predicted"/>
<comment type="caution">
    <text evidence="2">The sequence shown here is derived from an EMBL/GenBank/DDBJ whole genome shotgun (WGS) entry which is preliminary data.</text>
</comment>
<evidence type="ECO:0000313" key="2">
    <source>
        <dbReference type="EMBL" id="ORX87949.1"/>
    </source>
</evidence>
<sequence>MVFKNLFKKPKQNQDDKDIICINNYIKEDISSTPPPPYTPVEYKWDTNTLFLGFYLGLEGIKNTLTHTNTRNKLIRDIALFLTVTFIIFISGHLLSIPLHLLKIFKIFGFSNAGFLAERFHKILNWIIKVYPQAVLLIIRYMYPKYLDDLFFESFRGYPIIFNKENIPTPEVLKALGYANELSKCDPGRSYLKLMLNYFKRLSKKLFKGSIIYILISIPVIGGLIMPSMFFMAINQFFSFKISCGVSILTLISPYVKKLITKILFNCIFGVRIMNREVLEPYFCRVKMTPEEKIRWFQTYEPLLFGFMIPFYILFMQPWYGPLFFAFAVGAIPSLLVEIFKYNRPDLNNKKKN</sequence>
<name>A0A1Y1XQC3_9FUNG</name>
<feature type="transmembrane region" description="Helical" evidence="1">
    <location>
        <begin position="78"/>
        <end position="103"/>
    </location>
</feature>
<keyword evidence="1" id="KW-0812">Transmembrane</keyword>